<accession>A0A0B2VTQ0</accession>
<dbReference type="Proteomes" id="UP000031036">
    <property type="component" value="Unassembled WGS sequence"/>
</dbReference>
<feature type="transmembrane region" description="Helical" evidence="1">
    <location>
        <begin position="84"/>
        <end position="105"/>
    </location>
</feature>
<keyword evidence="1" id="KW-1133">Transmembrane helix</keyword>
<dbReference type="AlphaFoldDB" id="A0A0B2VTQ0"/>
<keyword evidence="3" id="KW-1185">Reference proteome</keyword>
<comment type="caution">
    <text evidence="2">The sequence shown here is derived from an EMBL/GenBank/DDBJ whole genome shotgun (WGS) entry which is preliminary data.</text>
</comment>
<keyword evidence="1" id="KW-0472">Membrane</keyword>
<evidence type="ECO:0000313" key="3">
    <source>
        <dbReference type="Proteomes" id="UP000031036"/>
    </source>
</evidence>
<gene>
    <name evidence="2" type="ORF">Tcan_15109</name>
</gene>
<proteinExistence type="predicted"/>
<reference evidence="2 3" key="1">
    <citation type="submission" date="2014-11" db="EMBL/GenBank/DDBJ databases">
        <title>Genetic blueprint of the zoonotic pathogen Toxocara canis.</title>
        <authorList>
            <person name="Zhu X.-Q."/>
            <person name="Korhonen P.K."/>
            <person name="Cai H."/>
            <person name="Young N.D."/>
            <person name="Nejsum P."/>
            <person name="von Samson-Himmelstjerna G."/>
            <person name="Boag P.R."/>
            <person name="Tan P."/>
            <person name="Li Q."/>
            <person name="Min J."/>
            <person name="Yang Y."/>
            <person name="Wang X."/>
            <person name="Fang X."/>
            <person name="Hall R.S."/>
            <person name="Hofmann A."/>
            <person name="Sternberg P.W."/>
            <person name="Jex A.R."/>
            <person name="Gasser R.B."/>
        </authorList>
    </citation>
    <scope>NUCLEOTIDE SEQUENCE [LARGE SCALE GENOMIC DNA]</scope>
    <source>
        <strain evidence="2">PN_DK_2014</strain>
    </source>
</reference>
<keyword evidence="1" id="KW-0812">Transmembrane</keyword>
<sequence>MLCCCCCWPAFRCAISLSILDTVIVGLLWFRSVDLLFGAFTHAGLIDVFVFIVLFGLLVCESLATGALVLSHRRQIARYVSPRLVLLGGQLMVAVLTCILIALYFGGLSRALNDFIISCYEVI</sequence>
<feature type="transmembrane region" description="Helical" evidence="1">
    <location>
        <begin position="49"/>
        <end position="72"/>
    </location>
</feature>
<organism evidence="2 3">
    <name type="scientific">Toxocara canis</name>
    <name type="common">Canine roundworm</name>
    <dbReference type="NCBI Taxonomy" id="6265"/>
    <lineage>
        <taxon>Eukaryota</taxon>
        <taxon>Metazoa</taxon>
        <taxon>Ecdysozoa</taxon>
        <taxon>Nematoda</taxon>
        <taxon>Chromadorea</taxon>
        <taxon>Rhabditida</taxon>
        <taxon>Spirurina</taxon>
        <taxon>Ascaridomorpha</taxon>
        <taxon>Ascaridoidea</taxon>
        <taxon>Toxocaridae</taxon>
        <taxon>Toxocara</taxon>
    </lineage>
</organism>
<evidence type="ECO:0000313" key="2">
    <source>
        <dbReference type="EMBL" id="KHN86926.1"/>
    </source>
</evidence>
<feature type="transmembrane region" description="Helical" evidence="1">
    <location>
        <begin position="7"/>
        <end position="29"/>
    </location>
</feature>
<dbReference type="EMBL" id="JPKZ01000509">
    <property type="protein sequence ID" value="KHN86926.1"/>
    <property type="molecule type" value="Genomic_DNA"/>
</dbReference>
<protein>
    <submittedName>
        <fullName evidence="2">Uncharacterized protein</fullName>
    </submittedName>
</protein>
<evidence type="ECO:0000256" key="1">
    <source>
        <dbReference type="SAM" id="Phobius"/>
    </source>
</evidence>
<dbReference type="OrthoDB" id="5809348at2759"/>
<name>A0A0B2VTQ0_TOXCA</name>